<comment type="caution">
    <text evidence="6">The sequence shown here is derived from an EMBL/GenBank/DDBJ whole genome shotgun (WGS) entry which is preliminary data.</text>
</comment>
<dbReference type="Pfam" id="PF09339">
    <property type="entry name" value="HTH_IclR"/>
    <property type="match status" value="1"/>
</dbReference>
<dbReference type="Gene3D" id="3.30.450.40">
    <property type="match status" value="1"/>
</dbReference>
<dbReference type="RefSeq" id="WP_132036175.1">
    <property type="nucleotide sequence ID" value="NZ_SMAI01000029.1"/>
</dbReference>
<accession>A0A4R3LL30</accession>
<keyword evidence="2" id="KW-0238">DNA-binding</keyword>
<feature type="domain" description="IclR-ED" evidence="5">
    <location>
        <begin position="69"/>
        <end position="258"/>
    </location>
</feature>
<keyword evidence="1" id="KW-0805">Transcription regulation</keyword>
<proteinExistence type="predicted"/>
<dbReference type="PANTHER" id="PTHR30136:SF23">
    <property type="entry name" value="DNA-BINDING TRANSCRIPTIONAL ACTIVATOR MHPR"/>
    <property type="match status" value="1"/>
</dbReference>
<feature type="domain" description="HTH iclR-type" evidence="4">
    <location>
        <begin position="6"/>
        <end position="68"/>
    </location>
</feature>
<evidence type="ECO:0000256" key="3">
    <source>
        <dbReference type="ARBA" id="ARBA00023163"/>
    </source>
</evidence>
<evidence type="ECO:0000256" key="2">
    <source>
        <dbReference type="ARBA" id="ARBA00023125"/>
    </source>
</evidence>
<dbReference type="Gene3D" id="1.10.10.10">
    <property type="entry name" value="Winged helix-like DNA-binding domain superfamily/Winged helix DNA-binding domain"/>
    <property type="match status" value="1"/>
</dbReference>
<dbReference type="InterPro" id="IPR050707">
    <property type="entry name" value="HTH_MetabolicPath_Reg"/>
</dbReference>
<protein>
    <submittedName>
        <fullName evidence="6">IclR family transcriptional regulator</fullName>
    </submittedName>
</protein>
<dbReference type="InterPro" id="IPR036388">
    <property type="entry name" value="WH-like_DNA-bd_sf"/>
</dbReference>
<dbReference type="EMBL" id="SMAI01000029">
    <property type="protein sequence ID" value="TCT00219.1"/>
    <property type="molecule type" value="Genomic_DNA"/>
</dbReference>
<organism evidence="6 7">
    <name type="scientific">Aquabacter spiritensis</name>
    <dbReference type="NCBI Taxonomy" id="933073"/>
    <lineage>
        <taxon>Bacteria</taxon>
        <taxon>Pseudomonadati</taxon>
        <taxon>Pseudomonadota</taxon>
        <taxon>Alphaproteobacteria</taxon>
        <taxon>Hyphomicrobiales</taxon>
        <taxon>Xanthobacteraceae</taxon>
        <taxon>Aquabacter</taxon>
    </lineage>
</organism>
<evidence type="ECO:0000313" key="7">
    <source>
        <dbReference type="Proteomes" id="UP000294664"/>
    </source>
</evidence>
<dbReference type="InterPro" id="IPR029016">
    <property type="entry name" value="GAF-like_dom_sf"/>
</dbReference>
<dbReference type="Proteomes" id="UP000294664">
    <property type="component" value="Unassembled WGS sequence"/>
</dbReference>
<dbReference type="PROSITE" id="PS51078">
    <property type="entry name" value="ICLR_ED"/>
    <property type="match status" value="1"/>
</dbReference>
<evidence type="ECO:0000313" key="6">
    <source>
        <dbReference type="EMBL" id="TCT00219.1"/>
    </source>
</evidence>
<dbReference type="InterPro" id="IPR005471">
    <property type="entry name" value="Tscrpt_reg_IclR_N"/>
</dbReference>
<keyword evidence="3" id="KW-0804">Transcription</keyword>
<name>A0A4R3LL30_9HYPH</name>
<dbReference type="GO" id="GO:0003677">
    <property type="term" value="F:DNA binding"/>
    <property type="evidence" value="ECO:0007669"/>
    <property type="project" value="UniProtKB-KW"/>
</dbReference>
<dbReference type="GO" id="GO:0045892">
    <property type="term" value="P:negative regulation of DNA-templated transcription"/>
    <property type="evidence" value="ECO:0007669"/>
    <property type="project" value="TreeGrafter"/>
</dbReference>
<gene>
    <name evidence="6" type="ORF">EDC64_1292</name>
</gene>
<dbReference type="InterPro" id="IPR014757">
    <property type="entry name" value="Tscrpt_reg_IclR_C"/>
</dbReference>
<dbReference type="SUPFAM" id="SSF46785">
    <property type="entry name" value="Winged helix' DNA-binding domain"/>
    <property type="match status" value="1"/>
</dbReference>
<evidence type="ECO:0000259" key="5">
    <source>
        <dbReference type="PROSITE" id="PS51078"/>
    </source>
</evidence>
<keyword evidence="7" id="KW-1185">Reference proteome</keyword>
<evidence type="ECO:0000256" key="1">
    <source>
        <dbReference type="ARBA" id="ARBA00023015"/>
    </source>
</evidence>
<dbReference type="SMART" id="SM00346">
    <property type="entry name" value="HTH_ICLR"/>
    <property type="match status" value="1"/>
</dbReference>
<reference evidence="6 7" key="1">
    <citation type="submission" date="2019-03" db="EMBL/GenBank/DDBJ databases">
        <title>Genomic Encyclopedia of Type Strains, Phase IV (KMG-IV): sequencing the most valuable type-strain genomes for metagenomic binning, comparative biology and taxonomic classification.</title>
        <authorList>
            <person name="Goeker M."/>
        </authorList>
    </citation>
    <scope>NUCLEOTIDE SEQUENCE [LARGE SCALE GENOMIC DNA]</scope>
    <source>
        <strain evidence="6 7">DSM 9035</strain>
    </source>
</reference>
<dbReference type="AlphaFoldDB" id="A0A4R3LL30"/>
<sequence length="264" mass="29570">MAYQPVTAALRVLDVLAAISKTTGNATVGEIHRLTSLDKATIVRMLTTLAHAGYIVRDSDSRTYHVTGKTLQLSVGYNRHQAIGAVVSEDLAQFRQSIGWPSDVSIFDEDAMLVIETSRETEPMRFFRKPGYRAPMFYTSLGRSYLAFCPEEERQAFLERAQKNPAPEFAFARAPDALEALLENVRARGYATMDESYSRDNYESQFFSIGVPIRTHTQVFGAMNIMYLRRAMTPDEARDQFLAPLVEVADKLAAKLETHTGDIA</sequence>
<dbReference type="PANTHER" id="PTHR30136">
    <property type="entry name" value="HELIX-TURN-HELIX TRANSCRIPTIONAL REGULATOR, ICLR FAMILY"/>
    <property type="match status" value="1"/>
</dbReference>
<dbReference type="InterPro" id="IPR036390">
    <property type="entry name" value="WH_DNA-bd_sf"/>
</dbReference>
<evidence type="ECO:0000259" key="4">
    <source>
        <dbReference type="PROSITE" id="PS51077"/>
    </source>
</evidence>
<dbReference type="SUPFAM" id="SSF55781">
    <property type="entry name" value="GAF domain-like"/>
    <property type="match status" value="1"/>
</dbReference>
<dbReference type="PROSITE" id="PS51077">
    <property type="entry name" value="HTH_ICLR"/>
    <property type="match status" value="1"/>
</dbReference>
<dbReference type="OrthoDB" id="9807558at2"/>
<dbReference type="GO" id="GO:0003700">
    <property type="term" value="F:DNA-binding transcription factor activity"/>
    <property type="evidence" value="ECO:0007669"/>
    <property type="project" value="TreeGrafter"/>
</dbReference>
<dbReference type="Pfam" id="PF01614">
    <property type="entry name" value="IclR_C"/>
    <property type="match status" value="1"/>
</dbReference>